<dbReference type="Pfam" id="PF26113">
    <property type="entry name" value="GH16_XgeA"/>
    <property type="match status" value="1"/>
</dbReference>
<comment type="caution">
    <text evidence="6">The sequence shown here is derived from an EMBL/GenBank/DDBJ whole genome shotgun (WGS) entry which is preliminary data.</text>
</comment>
<evidence type="ECO:0000256" key="1">
    <source>
        <dbReference type="ARBA" id="ARBA00006484"/>
    </source>
</evidence>
<dbReference type="InterPro" id="IPR036291">
    <property type="entry name" value="NAD(P)-bd_dom_sf"/>
</dbReference>
<feature type="chain" id="PRO_5020649294" description="GH16 domain-containing protein" evidence="4">
    <location>
        <begin position="19"/>
        <end position="535"/>
    </location>
</feature>
<dbReference type="GO" id="GO:0004553">
    <property type="term" value="F:hydrolase activity, hydrolyzing O-glycosyl compounds"/>
    <property type="evidence" value="ECO:0007669"/>
    <property type="project" value="InterPro"/>
</dbReference>
<dbReference type="Proteomes" id="UP000309038">
    <property type="component" value="Unassembled WGS sequence"/>
</dbReference>
<accession>A0A4S4KV60</accession>
<keyword evidence="2" id="KW-0521">NADP</keyword>
<evidence type="ECO:0000259" key="5">
    <source>
        <dbReference type="PROSITE" id="PS51762"/>
    </source>
</evidence>
<organism evidence="6 7">
    <name type="scientific">Hermanssonia centrifuga</name>
    <dbReference type="NCBI Taxonomy" id="98765"/>
    <lineage>
        <taxon>Eukaryota</taxon>
        <taxon>Fungi</taxon>
        <taxon>Dikarya</taxon>
        <taxon>Basidiomycota</taxon>
        <taxon>Agaricomycotina</taxon>
        <taxon>Agaricomycetes</taxon>
        <taxon>Polyporales</taxon>
        <taxon>Meruliaceae</taxon>
        <taxon>Hermanssonia</taxon>
    </lineage>
</organism>
<dbReference type="Pfam" id="PF13561">
    <property type="entry name" value="adh_short_C2"/>
    <property type="match status" value="1"/>
</dbReference>
<dbReference type="InterPro" id="IPR052178">
    <property type="entry name" value="Sec_Metab_Biosynth_SDR"/>
</dbReference>
<proteinExistence type="inferred from homology"/>
<dbReference type="EMBL" id="SGPJ01000003">
    <property type="protein sequence ID" value="THH02662.1"/>
    <property type="molecule type" value="Genomic_DNA"/>
</dbReference>
<reference evidence="6 7" key="1">
    <citation type="submission" date="2019-02" db="EMBL/GenBank/DDBJ databases">
        <title>Genome sequencing of the rare red list fungi Phlebia centrifuga.</title>
        <authorList>
            <person name="Buettner E."/>
            <person name="Kellner H."/>
        </authorList>
    </citation>
    <scope>NUCLEOTIDE SEQUENCE [LARGE SCALE GENOMIC DNA]</scope>
    <source>
        <strain evidence="6 7">DSM 108282</strain>
    </source>
</reference>
<dbReference type="GO" id="GO:0005975">
    <property type="term" value="P:carbohydrate metabolic process"/>
    <property type="evidence" value="ECO:0007669"/>
    <property type="project" value="InterPro"/>
</dbReference>
<dbReference type="Gene3D" id="3.40.50.720">
    <property type="entry name" value="NAD(P)-binding Rossmann-like Domain"/>
    <property type="match status" value="1"/>
</dbReference>
<dbReference type="CDD" id="cd05233">
    <property type="entry name" value="SDR_c"/>
    <property type="match status" value="1"/>
</dbReference>
<feature type="domain" description="GH16" evidence="5">
    <location>
        <begin position="1"/>
        <end position="283"/>
    </location>
</feature>
<dbReference type="PROSITE" id="PS51762">
    <property type="entry name" value="GH16_2"/>
    <property type="match status" value="1"/>
</dbReference>
<sequence length="535" mass="57879">MFYSAGICTLFLSALANAQYQMVKEYIGDNFFDNWNFYNNIDDLTHGDVFYAGFQLASQAKLAFVNDAGNAIMKVDNSSTVTFGNKRNSIRIVSQDQYTVGSLWIVDMLHVPYGCSVWPAWWTSATDWPSGGEIDIFEGVNQMTMNQMSLHTAPGCVHSNTSLQTSTLINSTDCSATANDNSGCTTTDPSLASYGAGFAADGGGMFVTEFATDGISIWFFNRSSIPDSLQGNASTVDTSKLGTPVANWASEGCDITEFFDPQQLIFDITLCGDYAGNTAVFQETCTGVCYDDFVVGPDPSIYDNAYFERNGNIIPVECDISSPKSLQSLANTVKARHGYLNLLVNNAGVALNLLPKLPTPKTGDIKSFQRALLNAGTPQDFATTFNVNTTAAYYCSVLFLDLLDAGNRRGNMRGVSSQVITIASGGGYRRDDKVFSVSYTLSKAAAIHLGKLLANFFKDWQIRSNVICPGVFPSSMTDGLLTDEQLKASVPMQREGNIDDMAGIILFLASKAGAYVNGTVHIVDGGRLTLFPSTY</sequence>
<protein>
    <recommendedName>
        <fullName evidence="5">GH16 domain-containing protein</fullName>
    </recommendedName>
</protein>
<evidence type="ECO:0000256" key="4">
    <source>
        <dbReference type="SAM" id="SignalP"/>
    </source>
</evidence>
<dbReference type="InterPro" id="IPR013320">
    <property type="entry name" value="ConA-like_dom_sf"/>
</dbReference>
<keyword evidence="4" id="KW-0732">Signal</keyword>
<dbReference type="AlphaFoldDB" id="A0A4S4KV60"/>
<dbReference type="CDD" id="cd02181">
    <property type="entry name" value="GH16_fungal_Lam16A_glucanase"/>
    <property type="match status" value="1"/>
</dbReference>
<keyword evidence="7" id="KW-1185">Reference proteome</keyword>
<evidence type="ECO:0000256" key="2">
    <source>
        <dbReference type="ARBA" id="ARBA00022857"/>
    </source>
</evidence>
<comment type="similarity">
    <text evidence="1">Belongs to the short-chain dehydrogenases/reductases (SDR) family.</text>
</comment>
<evidence type="ECO:0000313" key="6">
    <source>
        <dbReference type="EMBL" id="THH02662.1"/>
    </source>
</evidence>
<dbReference type="Gene3D" id="2.60.120.200">
    <property type="match status" value="1"/>
</dbReference>
<dbReference type="SUPFAM" id="SSF49899">
    <property type="entry name" value="Concanavalin A-like lectins/glucanases"/>
    <property type="match status" value="1"/>
</dbReference>
<evidence type="ECO:0000256" key="3">
    <source>
        <dbReference type="ARBA" id="ARBA00023002"/>
    </source>
</evidence>
<keyword evidence="3" id="KW-0560">Oxidoreductase</keyword>
<name>A0A4S4KV60_9APHY</name>
<dbReference type="PANTHER" id="PTHR43618:SF18">
    <property type="entry name" value="SHORT CHAIN DEHYDROGENASE_REDUCTASE FAMILY (AFU_ORTHOLOGUE AFUA_5G12480)"/>
    <property type="match status" value="1"/>
</dbReference>
<feature type="signal peptide" evidence="4">
    <location>
        <begin position="1"/>
        <end position="18"/>
    </location>
</feature>
<dbReference type="GO" id="GO:0016491">
    <property type="term" value="F:oxidoreductase activity"/>
    <property type="evidence" value="ECO:0007669"/>
    <property type="project" value="UniProtKB-KW"/>
</dbReference>
<dbReference type="PRINTS" id="PR00081">
    <property type="entry name" value="GDHRDH"/>
</dbReference>
<dbReference type="SUPFAM" id="SSF51735">
    <property type="entry name" value="NAD(P)-binding Rossmann-fold domains"/>
    <property type="match status" value="1"/>
</dbReference>
<dbReference type="InterPro" id="IPR002347">
    <property type="entry name" value="SDR_fam"/>
</dbReference>
<evidence type="ECO:0000313" key="7">
    <source>
        <dbReference type="Proteomes" id="UP000309038"/>
    </source>
</evidence>
<dbReference type="InterPro" id="IPR000757">
    <property type="entry name" value="Beta-glucanase-like"/>
</dbReference>
<gene>
    <name evidence="6" type="ORF">EW026_g238</name>
</gene>
<dbReference type="FunFam" id="2.60.120.200:FF:000179">
    <property type="entry name" value="Unplaced genomic scaffold supercont1.19, whole genome shotgun sequence"/>
    <property type="match status" value="1"/>
</dbReference>
<dbReference type="PANTHER" id="PTHR43618">
    <property type="entry name" value="7-ALPHA-HYDROXYSTEROID DEHYDROGENASE"/>
    <property type="match status" value="1"/>
</dbReference>